<dbReference type="AlphaFoldDB" id="A0ABD1P3X7"/>
<keyword evidence="2" id="KW-1185">Reference proteome</keyword>
<evidence type="ECO:0000313" key="2">
    <source>
        <dbReference type="Proteomes" id="UP001604336"/>
    </source>
</evidence>
<proteinExistence type="predicted"/>
<sequence>MDYSFDQVPLPLRLGHLAACSVHGPQLRSSASPTETRPPSSLLLHGAQLRSRPLLLGLGHLVACSSYRTQFRSSTSPTGTRPSSSLLLPWSIASLKDLFHWDSAT</sequence>
<reference evidence="2" key="1">
    <citation type="submission" date="2024-07" db="EMBL/GenBank/DDBJ databases">
        <title>Two chromosome-level genome assemblies of Korean endemic species Abeliophyllum distichum and Forsythia ovata (Oleaceae).</title>
        <authorList>
            <person name="Jang H."/>
        </authorList>
    </citation>
    <scope>NUCLEOTIDE SEQUENCE [LARGE SCALE GENOMIC DNA]</scope>
</reference>
<protein>
    <submittedName>
        <fullName evidence="1">Uncharacterized protein</fullName>
    </submittedName>
</protein>
<name>A0ABD1P3X7_9LAMI</name>
<evidence type="ECO:0000313" key="1">
    <source>
        <dbReference type="EMBL" id="KAL2457869.1"/>
    </source>
</evidence>
<dbReference type="EMBL" id="JBFOLK010000043">
    <property type="protein sequence ID" value="KAL2457869.1"/>
    <property type="molecule type" value="Genomic_DNA"/>
</dbReference>
<organism evidence="1 2">
    <name type="scientific">Abeliophyllum distichum</name>
    <dbReference type="NCBI Taxonomy" id="126358"/>
    <lineage>
        <taxon>Eukaryota</taxon>
        <taxon>Viridiplantae</taxon>
        <taxon>Streptophyta</taxon>
        <taxon>Embryophyta</taxon>
        <taxon>Tracheophyta</taxon>
        <taxon>Spermatophyta</taxon>
        <taxon>Magnoliopsida</taxon>
        <taxon>eudicotyledons</taxon>
        <taxon>Gunneridae</taxon>
        <taxon>Pentapetalae</taxon>
        <taxon>asterids</taxon>
        <taxon>lamiids</taxon>
        <taxon>Lamiales</taxon>
        <taxon>Oleaceae</taxon>
        <taxon>Forsythieae</taxon>
        <taxon>Abeliophyllum</taxon>
    </lineage>
</organism>
<comment type="caution">
    <text evidence="1">The sequence shown here is derived from an EMBL/GenBank/DDBJ whole genome shotgun (WGS) entry which is preliminary data.</text>
</comment>
<dbReference type="Proteomes" id="UP001604336">
    <property type="component" value="Unassembled WGS sequence"/>
</dbReference>
<gene>
    <name evidence="1" type="ORF">Adt_46193</name>
</gene>
<accession>A0ABD1P3X7</accession>